<evidence type="ECO:0000256" key="1">
    <source>
        <dbReference type="ARBA" id="ARBA00023242"/>
    </source>
</evidence>
<evidence type="ECO:0000256" key="2">
    <source>
        <dbReference type="SAM" id="MobiDB-lite"/>
    </source>
</evidence>
<dbReference type="PANTHER" id="PTHR47657">
    <property type="entry name" value="STEROL REGULATORY ELEMENT-BINDING PROTEIN ECM22"/>
    <property type="match status" value="1"/>
</dbReference>
<dbReference type="AlphaFoldDB" id="A0A0B7JYZ2"/>
<organism evidence="5">
    <name type="scientific">Bionectria ochroleuca</name>
    <name type="common">Gliocladium roseum</name>
    <dbReference type="NCBI Taxonomy" id="29856"/>
    <lineage>
        <taxon>Eukaryota</taxon>
        <taxon>Fungi</taxon>
        <taxon>Dikarya</taxon>
        <taxon>Ascomycota</taxon>
        <taxon>Pezizomycotina</taxon>
        <taxon>Sordariomycetes</taxon>
        <taxon>Hypocreomycetidae</taxon>
        <taxon>Hypocreales</taxon>
        <taxon>Bionectriaceae</taxon>
        <taxon>Clonostachys</taxon>
    </lineage>
</organism>
<dbReference type="PROSITE" id="PS00463">
    <property type="entry name" value="ZN2_CY6_FUNGAL_1"/>
    <property type="match status" value="1"/>
</dbReference>
<feature type="domain" description="Zn(2)-C6 fungal-type" evidence="4">
    <location>
        <begin position="37"/>
        <end position="67"/>
    </location>
</feature>
<dbReference type="Pfam" id="PF00172">
    <property type="entry name" value="Zn_clus"/>
    <property type="match status" value="1"/>
</dbReference>
<dbReference type="InterPro" id="IPR001138">
    <property type="entry name" value="Zn2Cys6_DnaBD"/>
</dbReference>
<evidence type="ECO:0000313" key="5">
    <source>
        <dbReference type="EMBL" id="CEO48492.1"/>
    </source>
</evidence>
<feature type="region of interest" description="Disordered" evidence="2">
    <location>
        <begin position="69"/>
        <end position="110"/>
    </location>
</feature>
<feature type="transmembrane region" description="Helical" evidence="3">
    <location>
        <begin position="282"/>
        <end position="300"/>
    </location>
</feature>
<dbReference type="GO" id="GO:0000981">
    <property type="term" value="F:DNA-binding transcription factor activity, RNA polymerase II-specific"/>
    <property type="evidence" value="ECO:0007669"/>
    <property type="project" value="InterPro"/>
</dbReference>
<sequence>MPESSASSSPEAHTSASKTDDEKPYHSKRPHKKSRAGCKNCKARKVKCDEARPTCRSCRLRKTECIYPSSSPPKATPAGIAVPIRSKDSPLPSLEAGHSSNGQPSPFPSALAATSIAGQSDFDRDTTTPNFPSTDDLGLLPSIVVEPMYRPAPAVDEIDMRLLWFYTTSTCSSFSIERGTTRPLESLMRTTVVQYAFETPFLMHSLFALASLQLQNLGSAIDPQRSFYYRAKSFEGYRKAVEDANPTTIPALLANSLFLTALSSQTFRDPDTKDLYIIDWMLVWRGIGLMIGAMGVGPMIDAGLNILFYRPVMDLDEATYSIPNNLLFMVSSISTDDPDHAEVQVYYNTLRYLGSLYFNLATKGMTPVMALRIITWFTFVPRRFVELGREMRPRVIVILAYYAMFLKLTTSIWWTAGIGERTLRDIRKHLNQDWADLVRIPLQTISVHDSTKVARIILQDPEWNNPPTIAGLAENEEALASVRKLTWVDNVGEPITWQDNTAVLVNPNDEGSTTPTWSL</sequence>
<dbReference type="InterPro" id="IPR036864">
    <property type="entry name" value="Zn2-C6_fun-type_DNA-bd_sf"/>
</dbReference>
<dbReference type="InterPro" id="IPR052400">
    <property type="entry name" value="Zn2-C6_fungal_TF"/>
</dbReference>
<keyword evidence="3" id="KW-1133">Transmembrane helix</keyword>
<dbReference type="Gene3D" id="4.10.240.10">
    <property type="entry name" value="Zn(2)-C6 fungal-type DNA-binding domain"/>
    <property type="match status" value="1"/>
</dbReference>
<keyword evidence="1" id="KW-0539">Nucleus</keyword>
<keyword evidence="3" id="KW-0812">Transmembrane</keyword>
<gene>
    <name evidence="5" type="ORF">BN869_000004549_1</name>
</gene>
<keyword evidence="3" id="KW-0472">Membrane</keyword>
<dbReference type="CDD" id="cd00067">
    <property type="entry name" value="GAL4"/>
    <property type="match status" value="1"/>
</dbReference>
<dbReference type="PANTHER" id="PTHR47657:SF7">
    <property type="entry name" value="STEROL REGULATORY ELEMENT-BINDING PROTEIN ECM22"/>
    <property type="match status" value="1"/>
</dbReference>
<feature type="compositionally biased region" description="Basic residues" evidence="2">
    <location>
        <begin position="26"/>
        <end position="44"/>
    </location>
</feature>
<evidence type="ECO:0000256" key="3">
    <source>
        <dbReference type="SAM" id="Phobius"/>
    </source>
</evidence>
<feature type="transmembrane region" description="Helical" evidence="3">
    <location>
        <begin position="395"/>
        <end position="414"/>
    </location>
</feature>
<dbReference type="GO" id="GO:0008270">
    <property type="term" value="F:zinc ion binding"/>
    <property type="evidence" value="ECO:0007669"/>
    <property type="project" value="InterPro"/>
</dbReference>
<protein>
    <recommendedName>
        <fullName evidence="4">Zn(2)-C6 fungal-type domain-containing protein</fullName>
    </recommendedName>
</protein>
<dbReference type="SUPFAM" id="SSF57701">
    <property type="entry name" value="Zn2/Cys6 DNA-binding domain"/>
    <property type="match status" value="1"/>
</dbReference>
<feature type="transmembrane region" description="Helical" evidence="3">
    <location>
        <begin position="356"/>
        <end position="374"/>
    </location>
</feature>
<dbReference type="PROSITE" id="PS50048">
    <property type="entry name" value="ZN2_CY6_FUNGAL_2"/>
    <property type="match status" value="1"/>
</dbReference>
<dbReference type="SMART" id="SM00066">
    <property type="entry name" value="GAL4"/>
    <property type="match status" value="1"/>
</dbReference>
<accession>A0A0B7JYZ2</accession>
<reference evidence="5" key="1">
    <citation type="submission" date="2015-01" db="EMBL/GenBank/DDBJ databases">
        <authorList>
            <person name="Durling Mikael"/>
        </authorList>
    </citation>
    <scope>NUCLEOTIDE SEQUENCE</scope>
</reference>
<dbReference type="EMBL" id="CDPU01000011">
    <property type="protein sequence ID" value="CEO48492.1"/>
    <property type="molecule type" value="Genomic_DNA"/>
</dbReference>
<feature type="region of interest" description="Disordered" evidence="2">
    <location>
        <begin position="1"/>
        <end position="44"/>
    </location>
</feature>
<name>A0A0B7JYZ2_BIOOC</name>
<evidence type="ECO:0000259" key="4">
    <source>
        <dbReference type="PROSITE" id="PS50048"/>
    </source>
</evidence>
<proteinExistence type="predicted"/>
<feature type="compositionally biased region" description="Low complexity" evidence="2">
    <location>
        <begin position="1"/>
        <end position="17"/>
    </location>
</feature>